<dbReference type="Gene3D" id="1.25.40.990">
    <property type="match status" value="1"/>
</dbReference>
<organism evidence="2 3">
    <name type="scientific">Coemansia guatemalensis</name>
    <dbReference type="NCBI Taxonomy" id="2761395"/>
    <lineage>
        <taxon>Eukaryota</taxon>
        <taxon>Fungi</taxon>
        <taxon>Fungi incertae sedis</taxon>
        <taxon>Zoopagomycota</taxon>
        <taxon>Kickxellomycotina</taxon>
        <taxon>Kickxellomycetes</taxon>
        <taxon>Kickxellales</taxon>
        <taxon>Kickxellaceae</taxon>
        <taxon>Coemansia</taxon>
    </lineage>
</organism>
<name>A0A9W8HPP4_9FUNG</name>
<gene>
    <name evidence="2" type="ORF">H4R20_006484</name>
</gene>
<reference evidence="2" key="1">
    <citation type="submission" date="2022-07" db="EMBL/GenBank/DDBJ databases">
        <title>Phylogenomic reconstructions and comparative analyses of Kickxellomycotina fungi.</title>
        <authorList>
            <person name="Reynolds N.K."/>
            <person name="Stajich J.E."/>
            <person name="Barry K."/>
            <person name="Grigoriev I.V."/>
            <person name="Crous P."/>
            <person name="Smith M.E."/>
        </authorList>
    </citation>
    <scope>NUCLEOTIDE SEQUENCE</scope>
    <source>
        <strain evidence="2">NRRL 1565</strain>
    </source>
</reference>
<feature type="non-terminal residue" evidence="2">
    <location>
        <position position="1"/>
    </location>
</feature>
<dbReference type="AlphaFoldDB" id="A0A9W8HPP4"/>
<evidence type="ECO:0000259" key="1">
    <source>
        <dbReference type="Pfam" id="PF03399"/>
    </source>
</evidence>
<dbReference type="Proteomes" id="UP001140094">
    <property type="component" value="Unassembled WGS sequence"/>
</dbReference>
<feature type="domain" description="SAC3/GANP/THP3 conserved" evidence="1">
    <location>
        <begin position="1"/>
        <end position="50"/>
    </location>
</feature>
<dbReference type="EMBL" id="JANBUO010002826">
    <property type="protein sequence ID" value="KAJ2793635.1"/>
    <property type="molecule type" value="Genomic_DNA"/>
</dbReference>
<comment type="caution">
    <text evidence="2">The sequence shown here is derived from an EMBL/GenBank/DDBJ whole genome shotgun (WGS) entry which is preliminary data.</text>
</comment>
<evidence type="ECO:0000313" key="3">
    <source>
        <dbReference type="Proteomes" id="UP001140094"/>
    </source>
</evidence>
<keyword evidence="3" id="KW-1185">Reference proteome</keyword>
<evidence type="ECO:0000313" key="2">
    <source>
        <dbReference type="EMBL" id="KAJ2793635.1"/>
    </source>
</evidence>
<dbReference type="InterPro" id="IPR005062">
    <property type="entry name" value="SAC3/GANP/THP3_conserved"/>
</dbReference>
<protein>
    <recommendedName>
        <fullName evidence="1">SAC3/GANP/THP3 conserved domain-containing protein</fullName>
    </recommendedName>
</protein>
<dbReference type="OrthoDB" id="264795at2759"/>
<sequence>IRRAALKAMCEAFPYQEGKEYPLEEFAAMLAFDSAEEVAEFCALFNVALNQKGIKIGERAGSRVLYREPENHPRRMRPNLRVVGSKLHMSPPQIINTNLDSRFLNPGSLGLLQSKEPVSSGLGGLPNGFTNASPAPFSAARAPAARDSKVAIPSISGFAFSTPAAVAPTLPTQHSASAFATSHSGLFNQANGGTGGEVPTMRIKRKDTVRDEAQADSAPPQRLFGESYAAGRSTNGAAMVAGGVSSAATTAFPSAPSASAPASAPVAPTVSAAFAAAPPQEPLITATTKCASYSKTEPTVVASPVTERPVEPEPPAVVWNQPRHRINWTSLSNALYHSLIGSLTRDIAAPVVERAKNNFQVADVLTEDICQSILDYTSAFVVYEEAYRSLLLAQADAFRRKSLLGSAISRLSMECAARQQERALHQRYLDDLDDLIDSEYMQQTHMSAGAGEPPDSSDGVLFALTSPSAHRLGRGSVDSPRAMAKPARAVPEGFWESLHLGAECFDSICHALVRFGRPSFRAAVHISGTQNASVLSSWLWWQIDSASISNSEPGNRVAVYSNTTQ</sequence>
<dbReference type="Pfam" id="PF03399">
    <property type="entry name" value="SAC3_GANP"/>
    <property type="match status" value="1"/>
</dbReference>
<proteinExistence type="predicted"/>
<feature type="non-terminal residue" evidence="2">
    <location>
        <position position="565"/>
    </location>
</feature>
<accession>A0A9W8HPP4</accession>